<feature type="signal peptide" evidence="13">
    <location>
        <begin position="1"/>
        <end position="22"/>
    </location>
</feature>
<dbReference type="InterPro" id="IPR008969">
    <property type="entry name" value="CarboxyPept-like_regulatory"/>
</dbReference>
<dbReference type="EMBL" id="CP090145">
    <property type="protein sequence ID" value="UOX35089.1"/>
    <property type="molecule type" value="Genomic_DNA"/>
</dbReference>
<evidence type="ECO:0000256" key="9">
    <source>
        <dbReference type="ARBA" id="ARBA00023136"/>
    </source>
</evidence>
<dbReference type="SUPFAM" id="SSF49464">
    <property type="entry name" value="Carboxypeptidase regulatory domain-like"/>
    <property type="match status" value="1"/>
</dbReference>
<keyword evidence="8 12" id="KW-0798">TonB box</keyword>
<dbReference type="InterPro" id="IPR036942">
    <property type="entry name" value="Beta-barrel_TonB_sf"/>
</dbReference>
<keyword evidence="7" id="KW-0406">Ion transport</keyword>
<keyword evidence="3 11" id="KW-1134">Transmembrane beta strand</keyword>
<keyword evidence="17" id="KW-1185">Reference proteome</keyword>
<dbReference type="PANTHER" id="PTHR32552:SF81">
    <property type="entry name" value="TONB-DEPENDENT OUTER MEMBRANE RECEPTOR"/>
    <property type="match status" value="1"/>
</dbReference>
<evidence type="ECO:0000256" key="12">
    <source>
        <dbReference type="RuleBase" id="RU003357"/>
    </source>
</evidence>
<evidence type="ECO:0000256" key="3">
    <source>
        <dbReference type="ARBA" id="ARBA00022452"/>
    </source>
</evidence>
<evidence type="ECO:0000313" key="16">
    <source>
        <dbReference type="EMBL" id="UOX35089.1"/>
    </source>
</evidence>
<dbReference type="InterPro" id="IPR012910">
    <property type="entry name" value="Plug_dom"/>
</dbReference>
<dbReference type="InterPro" id="IPR000531">
    <property type="entry name" value="Beta-barrel_TonB"/>
</dbReference>
<evidence type="ECO:0000256" key="7">
    <source>
        <dbReference type="ARBA" id="ARBA00023065"/>
    </source>
</evidence>
<comment type="subcellular location">
    <subcellularLocation>
        <location evidence="1 11">Cell outer membrane</location>
        <topology evidence="1 11">Multi-pass membrane protein</topology>
    </subcellularLocation>
</comment>
<evidence type="ECO:0000256" key="13">
    <source>
        <dbReference type="SAM" id="SignalP"/>
    </source>
</evidence>
<evidence type="ECO:0000259" key="15">
    <source>
        <dbReference type="Pfam" id="PF07715"/>
    </source>
</evidence>
<feature type="domain" description="TonB-dependent receptor plug" evidence="15">
    <location>
        <begin position="118"/>
        <end position="225"/>
    </location>
</feature>
<keyword evidence="9 11" id="KW-0472">Membrane</keyword>
<feature type="domain" description="TonB-dependent receptor-like beta-barrel" evidence="14">
    <location>
        <begin position="306"/>
        <end position="734"/>
    </location>
</feature>
<dbReference type="Pfam" id="PF13715">
    <property type="entry name" value="CarbopepD_reg_2"/>
    <property type="match status" value="1"/>
</dbReference>
<feature type="chain" id="PRO_5045739428" evidence="13">
    <location>
        <begin position="23"/>
        <end position="771"/>
    </location>
</feature>
<dbReference type="Gene3D" id="2.60.40.1120">
    <property type="entry name" value="Carboxypeptidase-like, regulatory domain"/>
    <property type="match status" value="1"/>
</dbReference>
<gene>
    <name evidence="16" type="ORF">LXD69_06140</name>
</gene>
<dbReference type="PROSITE" id="PS52016">
    <property type="entry name" value="TONB_DEPENDENT_REC_3"/>
    <property type="match status" value="1"/>
</dbReference>
<keyword evidence="16" id="KW-0675">Receptor</keyword>
<keyword evidence="13" id="KW-0732">Signal</keyword>
<dbReference type="SUPFAM" id="SSF56935">
    <property type="entry name" value="Porins"/>
    <property type="match status" value="1"/>
</dbReference>
<comment type="similarity">
    <text evidence="11 12">Belongs to the TonB-dependent receptor family.</text>
</comment>
<dbReference type="Pfam" id="PF00593">
    <property type="entry name" value="TonB_dep_Rec_b-barrel"/>
    <property type="match status" value="1"/>
</dbReference>
<dbReference type="InterPro" id="IPR039426">
    <property type="entry name" value="TonB-dep_rcpt-like"/>
</dbReference>
<organism evidence="16 17">
    <name type="scientific">Flavobacterium sediminilitoris</name>
    <dbReference type="NCBI Taxonomy" id="2024526"/>
    <lineage>
        <taxon>Bacteria</taxon>
        <taxon>Pseudomonadati</taxon>
        <taxon>Bacteroidota</taxon>
        <taxon>Flavobacteriia</taxon>
        <taxon>Flavobacteriales</taxon>
        <taxon>Flavobacteriaceae</taxon>
        <taxon>Flavobacterium</taxon>
    </lineage>
</organism>
<reference evidence="16" key="2">
    <citation type="submission" date="2022-04" db="EMBL/GenBank/DDBJ databases">
        <title>Complete Genome Sequence of Flavobacterium sediminilitoris YSM-43, Isolated from a Tidal Sediment.</title>
        <authorList>
            <person name="Lee P.A."/>
        </authorList>
    </citation>
    <scope>NUCLEOTIDE SEQUENCE</scope>
    <source>
        <strain evidence="16">YSM-43</strain>
    </source>
</reference>
<evidence type="ECO:0000256" key="11">
    <source>
        <dbReference type="PROSITE-ProRule" id="PRU01360"/>
    </source>
</evidence>
<dbReference type="RefSeq" id="WP_246918270.1">
    <property type="nucleotide sequence ID" value="NZ_CP090145.1"/>
</dbReference>
<evidence type="ECO:0000256" key="10">
    <source>
        <dbReference type="ARBA" id="ARBA00023237"/>
    </source>
</evidence>
<evidence type="ECO:0000259" key="14">
    <source>
        <dbReference type="Pfam" id="PF00593"/>
    </source>
</evidence>
<keyword evidence="10 11" id="KW-0998">Cell outer membrane</keyword>
<keyword evidence="4" id="KW-0410">Iron transport</keyword>
<dbReference type="Gene3D" id="2.40.170.20">
    <property type="entry name" value="TonB-dependent receptor, beta-barrel domain"/>
    <property type="match status" value="1"/>
</dbReference>
<dbReference type="PANTHER" id="PTHR32552">
    <property type="entry name" value="FERRICHROME IRON RECEPTOR-RELATED"/>
    <property type="match status" value="1"/>
</dbReference>
<evidence type="ECO:0000256" key="6">
    <source>
        <dbReference type="ARBA" id="ARBA00023004"/>
    </source>
</evidence>
<dbReference type="Proteomes" id="UP000830454">
    <property type="component" value="Chromosome"/>
</dbReference>
<keyword evidence="2 11" id="KW-0813">Transport</keyword>
<accession>A0ABY4HTL5</accession>
<evidence type="ECO:0000256" key="4">
    <source>
        <dbReference type="ARBA" id="ARBA00022496"/>
    </source>
</evidence>
<keyword evidence="5 11" id="KW-0812">Transmembrane</keyword>
<name>A0ABY4HTL5_9FLAO</name>
<keyword evidence="6" id="KW-0408">Iron</keyword>
<proteinExistence type="inferred from homology"/>
<evidence type="ECO:0000313" key="17">
    <source>
        <dbReference type="Proteomes" id="UP000830454"/>
    </source>
</evidence>
<dbReference type="Gene3D" id="2.170.130.10">
    <property type="entry name" value="TonB-dependent receptor, plug domain"/>
    <property type="match status" value="1"/>
</dbReference>
<dbReference type="Pfam" id="PF07715">
    <property type="entry name" value="Plug"/>
    <property type="match status" value="1"/>
</dbReference>
<evidence type="ECO:0000256" key="5">
    <source>
        <dbReference type="ARBA" id="ARBA00022692"/>
    </source>
</evidence>
<sequence length="771" mass="86363">MNRILYLWVSLLFMAFTQNTNAQHKLQGKVMDANGKYPLHEVAVMVENTILGTNTDAQGNFEIPNVSFPLNLKISHVGYETITLSLKEAPKDFVVRLTEQPHELEEIVVVSFEGSKKLKETPAAISSIGQRDINRYNLTSPQQALNTLPGIKLESTTLGRYSLKIRGGNLGAIGHADGYKTYWNGIPISLATGNIPLGQLDFGSIGSMNIVRGPSGSIYGAGLSGVALLENRKPLYKQTSFQTDFLGASYGTYRYGATFATSGQNSDLHLQYSKLHTDGYRNEAASDNEFINLNARFFPSEKQSLSLITQYVDRSYGIPGNLSAEQIVENPRQSTFSRELDNGLRGKSLLVGAGHTYRFNNRWENSTSFSYQVYEGDFLIGNDFFMVADRSITTAFSARTATTYRFDGFFGKENCLVFGGEYTRGINDVNEFSNGFQSPIISARTSTDRSFLGFSQLEMELPEDFTLTLGASYNNFRLDFEERLVELDNPRFSKEVNDFSPRIALTKKINDAFFVYANISKGFSPPPRGAFDNNGTQLNFDLESTKGWNKELGIRGTTFKNRLSFDAVFYRLDVKDVILPRIASNIGGVELVMNENAGAIVRQGIELRTEYFLVKNSQQFLSRASVFGSYTYMDHKFETYNTVEINENGETNEINFDEKNIPGIHPHTLVVGTDIVTKLGLYFNGTFSYYDKVYLNNANTITDNPYRLFDAKLGFKKTLTKDFFFDVFAGGNNILGDTYSATHQYNSSFGAYYDPAPGRNFYSGASLRYIF</sequence>
<evidence type="ECO:0000256" key="2">
    <source>
        <dbReference type="ARBA" id="ARBA00022448"/>
    </source>
</evidence>
<evidence type="ECO:0000256" key="1">
    <source>
        <dbReference type="ARBA" id="ARBA00004571"/>
    </source>
</evidence>
<protein>
    <submittedName>
        <fullName evidence="16">TonB-dependent receptor</fullName>
    </submittedName>
</protein>
<dbReference type="InterPro" id="IPR037066">
    <property type="entry name" value="Plug_dom_sf"/>
</dbReference>
<evidence type="ECO:0000256" key="8">
    <source>
        <dbReference type="ARBA" id="ARBA00023077"/>
    </source>
</evidence>
<reference evidence="16" key="1">
    <citation type="submission" date="2021-12" db="EMBL/GenBank/DDBJ databases">
        <authorList>
            <person name="Cha I.-T."/>
            <person name="Lee K.-E."/>
            <person name="Park S.-J."/>
        </authorList>
    </citation>
    <scope>NUCLEOTIDE SEQUENCE</scope>
    <source>
        <strain evidence="16">YSM-43</strain>
    </source>
</reference>